<dbReference type="SUPFAM" id="SSF52540">
    <property type="entry name" value="P-loop containing nucleoside triphosphate hydrolases"/>
    <property type="match status" value="1"/>
</dbReference>
<proteinExistence type="inferred from homology"/>
<dbReference type="AlphaFoldDB" id="A0A0R1MRS9"/>
<name>A0A0R1MRS9_9LACO</name>
<dbReference type="PROSITE" id="PS00211">
    <property type="entry name" value="ABC_TRANSPORTER_1"/>
    <property type="match status" value="1"/>
</dbReference>
<evidence type="ECO:0000256" key="3">
    <source>
        <dbReference type="ARBA" id="ARBA00022741"/>
    </source>
</evidence>
<dbReference type="Gene3D" id="3.40.50.300">
    <property type="entry name" value="P-loop containing nucleotide triphosphate hydrolases"/>
    <property type="match status" value="1"/>
</dbReference>
<dbReference type="InterPro" id="IPR050763">
    <property type="entry name" value="ABC_transporter_ATP-binding"/>
</dbReference>
<organism evidence="6 7">
    <name type="scientific">Schleiferilactobacillus perolens DSM 12744</name>
    <dbReference type="NCBI Taxonomy" id="1423792"/>
    <lineage>
        <taxon>Bacteria</taxon>
        <taxon>Bacillati</taxon>
        <taxon>Bacillota</taxon>
        <taxon>Bacilli</taxon>
        <taxon>Lactobacillales</taxon>
        <taxon>Lactobacillaceae</taxon>
        <taxon>Schleiferilactobacillus</taxon>
    </lineage>
</organism>
<dbReference type="PANTHER" id="PTHR42711">
    <property type="entry name" value="ABC TRANSPORTER ATP-BINDING PROTEIN"/>
    <property type="match status" value="1"/>
</dbReference>
<feature type="domain" description="ABC transporter" evidence="5">
    <location>
        <begin position="3"/>
        <end position="220"/>
    </location>
</feature>
<dbReference type="PANTHER" id="PTHR42711:SF5">
    <property type="entry name" value="ABC TRANSPORTER ATP-BINDING PROTEIN NATA"/>
    <property type="match status" value="1"/>
</dbReference>
<sequence>MLLTANNLSKTYGDHVAVNGINLTIEKGSLTAVLGPNGAGKSTTINMLTGLLAPTAGEIKYADQTRIGVVFQNSVLDKNLTVTENLRIRAKQYHQVPTSRVATLIAELGLTDFQNQVYGTLSGGQRRRVDIARALLNTPDILFLDEPTTGLDIQTRTAIWDLLHTLQQTQQLTVLLTTHYLDEADHADMVYIVDRGKVIAQGTATTIRTQYAQNILTVTTAQGEQVHHPQTAQAALLFLTAHKQAILNFEYRAGTMDDAFMALTGKEMR</sequence>
<keyword evidence="7" id="KW-1185">Reference proteome</keyword>
<gene>
    <name evidence="6" type="ORF">FD09_GL001719</name>
</gene>
<dbReference type="Pfam" id="PF00005">
    <property type="entry name" value="ABC_tran"/>
    <property type="match status" value="1"/>
</dbReference>
<dbReference type="SMART" id="SM00382">
    <property type="entry name" value="AAA"/>
    <property type="match status" value="1"/>
</dbReference>
<dbReference type="InterPro" id="IPR017871">
    <property type="entry name" value="ABC_transporter-like_CS"/>
</dbReference>
<dbReference type="Proteomes" id="UP000051330">
    <property type="component" value="Unassembled WGS sequence"/>
</dbReference>
<evidence type="ECO:0000313" key="7">
    <source>
        <dbReference type="Proteomes" id="UP000051330"/>
    </source>
</evidence>
<dbReference type="RefSeq" id="WP_057822530.1">
    <property type="nucleotide sequence ID" value="NZ_AZEC01000029.1"/>
</dbReference>
<dbReference type="OrthoDB" id="9804819at2"/>
<dbReference type="PROSITE" id="PS50893">
    <property type="entry name" value="ABC_TRANSPORTER_2"/>
    <property type="match status" value="1"/>
</dbReference>
<protein>
    <submittedName>
        <fullName evidence="6">ABC transporter, ATP-binding protein</fullName>
    </submittedName>
</protein>
<keyword evidence="2" id="KW-0813">Transport</keyword>
<keyword evidence="3" id="KW-0547">Nucleotide-binding</keyword>
<evidence type="ECO:0000256" key="4">
    <source>
        <dbReference type="ARBA" id="ARBA00022840"/>
    </source>
</evidence>
<evidence type="ECO:0000313" key="6">
    <source>
        <dbReference type="EMBL" id="KRL07906.1"/>
    </source>
</evidence>
<dbReference type="InterPro" id="IPR027417">
    <property type="entry name" value="P-loop_NTPase"/>
</dbReference>
<dbReference type="InterPro" id="IPR003439">
    <property type="entry name" value="ABC_transporter-like_ATP-bd"/>
</dbReference>
<dbReference type="GO" id="GO:0016887">
    <property type="term" value="F:ATP hydrolysis activity"/>
    <property type="evidence" value="ECO:0007669"/>
    <property type="project" value="InterPro"/>
</dbReference>
<evidence type="ECO:0000256" key="1">
    <source>
        <dbReference type="ARBA" id="ARBA00005417"/>
    </source>
</evidence>
<dbReference type="STRING" id="1423792.FD09_GL001719"/>
<comment type="caution">
    <text evidence="6">The sequence shown here is derived from an EMBL/GenBank/DDBJ whole genome shotgun (WGS) entry which is preliminary data.</text>
</comment>
<reference evidence="6 7" key="1">
    <citation type="journal article" date="2015" name="Genome Announc.">
        <title>Expanding the biotechnology potential of lactobacilli through comparative genomics of 213 strains and associated genera.</title>
        <authorList>
            <person name="Sun Z."/>
            <person name="Harris H.M."/>
            <person name="McCann A."/>
            <person name="Guo C."/>
            <person name="Argimon S."/>
            <person name="Zhang W."/>
            <person name="Yang X."/>
            <person name="Jeffery I.B."/>
            <person name="Cooney J.C."/>
            <person name="Kagawa T.F."/>
            <person name="Liu W."/>
            <person name="Song Y."/>
            <person name="Salvetti E."/>
            <person name="Wrobel A."/>
            <person name="Rasinkangas P."/>
            <person name="Parkhill J."/>
            <person name="Rea M.C."/>
            <person name="O'Sullivan O."/>
            <person name="Ritari J."/>
            <person name="Douillard F.P."/>
            <person name="Paul Ross R."/>
            <person name="Yang R."/>
            <person name="Briner A.E."/>
            <person name="Felis G.E."/>
            <person name="de Vos W.M."/>
            <person name="Barrangou R."/>
            <person name="Klaenhammer T.R."/>
            <person name="Caufield P.W."/>
            <person name="Cui Y."/>
            <person name="Zhang H."/>
            <person name="O'Toole P.W."/>
        </authorList>
    </citation>
    <scope>NUCLEOTIDE SEQUENCE [LARGE SCALE GENOMIC DNA]</scope>
    <source>
        <strain evidence="6 7">DSM 12744</strain>
    </source>
</reference>
<comment type="similarity">
    <text evidence="1">Belongs to the ABC transporter superfamily.</text>
</comment>
<dbReference type="InterPro" id="IPR003593">
    <property type="entry name" value="AAA+_ATPase"/>
</dbReference>
<evidence type="ECO:0000259" key="5">
    <source>
        <dbReference type="PROSITE" id="PS50893"/>
    </source>
</evidence>
<keyword evidence="4 6" id="KW-0067">ATP-binding</keyword>
<dbReference type="GO" id="GO:0005524">
    <property type="term" value="F:ATP binding"/>
    <property type="evidence" value="ECO:0007669"/>
    <property type="project" value="UniProtKB-KW"/>
</dbReference>
<dbReference type="PATRIC" id="fig|1423792.3.peg.1743"/>
<accession>A0A0R1MRS9</accession>
<evidence type="ECO:0000256" key="2">
    <source>
        <dbReference type="ARBA" id="ARBA00022448"/>
    </source>
</evidence>
<dbReference type="EMBL" id="AZEC01000029">
    <property type="protein sequence ID" value="KRL07906.1"/>
    <property type="molecule type" value="Genomic_DNA"/>
</dbReference>